<reference evidence="1 2" key="2">
    <citation type="submission" date="2017-12" db="EMBL/GenBank/DDBJ databases">
        <title>Revising the taxonomy of the Acinetobacter lwoffii group: the description of Acinetobacter pseudolwoffii sp. nov. and emended description of Acinetobacter lwoffii.</title>
        <authorList>
            <person name="Nemec A."/>
        </authorList>
    </citation>
    <scope>NUCLEOTIDE SEQUENCE [LARGE SCALE GENOMIC DNA]</scope>
    <source>
        <strain evidence="1 2">ANC 5347</strain>
    </source>
</reference>
<protein>
    <submittedName>
        <fullName evidence="1">Uncharacterized protein</fullName>
    </submittedName>
</protein>
<evidence type="ECO:0000313" key="2">
    <source>
        <dbReference type="Proteomes" id="UP000242351"/>
    </source>
</evidence>
<name>A0A2H9UK83_9GAMM</name>
<proteinExistence type="predicted"/>
<dbReference type="Proteomes" id="UP000242351">
    <property type="component" value="Unassembled WGS sequence"/>
</dbReference>
<sequence length="91" mass="10380">MIIDFQQTQLQKFMALAMKIEAQPELYVQFDSVSDFYKADWLRDFPNGTTWYVSGLDDGADEFHVVIDYATAQLQISCGQTQLSAKLSCKD</sequence>
<reference evidence="1 2" key="1">
    <citation type="submission" date="2017-11" db="EMBL/GenBank/DDBJ databases">
        <authorList>
            <person name="Han C.G."/>
        </authorList>
    </citation>
    <scope>NUCLEOTIDE SEQUENCE [LARGE SCALE GENOMIC DNA]</scope>
    <source>
        <strain evidence="1 2">ANC 5347</strain>
    </source>
</reference>
<dbReference type="EMBL" id="PGOZ01000013">
    <property type="protein sequence ID" value="PJI32060.1"/>
    <property type="molecule type" value="Genomic_DNA"/>
</dbReference>
<dbReference type="AlphaFoldDB" id="A0A2H9UK83"/>
<evidence type="ECO:0000313" key="1">
    <source>
        <dbReference type="EMBL" id="PJI32060.1"/>
    </source>
</evidence>
<accession>A0A2H9UK83</accession>
<organism evidence="1 2">
    <name type="scientific">Acinetobacter pseudolwoffii</name>
    <dbReference type="NCBI Taxonomy" id="2053287"/>
    <lineage>
        <taxon>Bacteria</taxon>
        <taxon>Pseudomonadati</taxon>
        <taxon>Pseudomonadota</taxon>
        <taxon>Gammaproteobacteria</taxon>
        <taxon>Moraxellales</taxon>
        <taxon>Moraxellaceae</taxon>
        <taxon>Acinetobacter</taxon>
    </lineage>
</organism>
<comment type="caution">
    <text evidence="1">The sequence shown here is derived from an EMBL/GenBank/DDBJ whole genome shotgun (WGS) entry which is preliminary data.</text>
</comment>
<gene>
    <name evidence="1" type="ORF">CU320_10660</name>
</gene>
<dbReference type="RefSeq" id="WP_100357877.1">
    <property type="nucleotide sequence ID" value="NZ_CP183899.1"/>
</dbReference>